<evidence type="ECO:0000256" key="1">
    <source>
        <dbReference type="SAM" id="SignalP"/>
    </source>
</evidence>
<accession>A0A9P6NB21</accession>
<organism evidence="2 3">
    <name type="scientific">Cronartium quercuum f. sp. fusiforme G11</name>
    <dbReference type="NCBI Taxonomy" id="708437"/>
    <lineage>
        <taxon>Eukaryota</taxon>
        <taxon>Fungi</taxon>
        <taxon>Dikarya</taxon>
        <taxon>Basidiomycota</taxon>
        <taxon>Pucciniomycotina</taxon>
        <taxon>Pucciniomycetes</taxon>
        <taxon>Pucciniales</taxon>
        <taxon>Coleosporiaceae</taxon>
        <taxon>Cronartium</taxon>
    </lineage>
</organism>
<reference evidence="2" key="1">
    <citation type="submission" date="2013-11" db="EMBL/GenBank/DDBJ databases">
        <title>Genome sequence of the fusiform rust pathogen reveals effectors for host alternation and coevolution with pine.</title>
        <authorList>
            <consortium name="DOE Joint Genome Institute"/>
            <person name="Smith K."/>
            <person name="Pendleton A."/>
            <person name="Kubisiak T."/>
            <person name="Anderson C."/>
            <person name="Salamov A."/>
            <person name="Aerts A."/>
            <person name="Riley R."/>
            <person name="Clum A."/>
            <person name="Lindquist E."/>
            <person name="Ence D."/>
            <person name="Campbell M."/>
            <person name="Kronenberg Z."/>
            <person name="Feau N."/>
            <person name="Dhillon B."/>
            <person name="Hamelin R."/>
            <person name="Burleigh J."/>
            <person name="Smith J."/>
            <person name="Yandell M."/>
            <person name="Nelson C."/>
            <person name="Grigoriev I."/>
            <person name="Davis J."/>
        </authorList>
    </citation>
    <scope>NUCLEOTIDE SEQUENCE</scope>
    <source>
        <strain evidence="2">G11</strain>
    </source>
</reference>
<protein>
    <submittedName>
        <fullName evidence="2">Uncharacterized protein</fullName>
    </submittedName>
</protein>
<evidence type="ECO:0000313" key="2">
    <source>
        <dbReference type="EMBL" id="KAG0142874.1"/>
    </source>
</evidence>
<name>A0A9P6NB21_9BASI</name>
<gene>
    <name evidence="2" type="ORF">CROQUDRAFT_673290</name>
</gene>
<keyword evidence="1" id="KW-0732">Signal</keyword>
<comment type="caution">
    <text evidence="2">The sequence shown here is derived from an EMBL/GenBank/DDBJ whole genome shotgun (WGS) entry which is preliminary data.</text>
</comment>
<dbReference type="Proteomes" id="UP000886653">
    <property type="component" value="Unassembled WGS sequence"/>
</dbReference>
<dbReference type="AlphaFoldDB" id="A0A9P6NB21"/>
<keyword evidence="3" id="KW-1185">Reference proteome</keyword>
<feature type="signal peptide" evidence="1">
    <location>
        <begin position="1"/>
        <end position="23"/>
    </location>
</feature>
<sequence>MFRVQAMMKIVFLFCAIRPFHLGSSVANGKLLTNLTPATTTVNISLEIDLKITVCVETTIDPVYVPLLPSCENGSGPTIYDCNRAFYNLGFEDGFLRTTEPKVSQRYEGCQIDVTCGGAPVRVSSGRLLHDVDSQKSGGYLSMSKTCLAAGQRGKVVVSGGCILEARRVKPKSGPLSEGPIFPLQQ</sequence>
<feature type="chain" id="PRO_5040313556" evidence="1">
    <location>
        <begin position="24"/>
        <end position="186"/>
    </location>
</feature>
<proteinExistence type="predicted"/>
<dbReference type="EMBL" id="MU167335">
    <property type="protein sequence ID" value="KAG0142874.1"/>
    <property type="molecule type" value="Genomic_DNA"/>
</dbReference>
<evidence type="ECO:0000313" key="3">
    <source>
        <dbReference type="Proteomes" id="UP000886653"/>
    </source>
</evidence>